<dbReference type="EMBL" id="CM029045">
    <property type="protein sequence ID" value="KAG2595677.1"/>
    <property type="molecule type" value="Genomic_DNA"/>
</dbReference>
<accession>A0A8T0SBS3</accession>
<gene>
    <name evidence="2" type="ORF">PVAP13_5KG091674</name>
</gene>
<proteinExistence type="predicted"/>
<protein>
    <submittedName>
        <fullName evidence="2">Uncharacterized protein</fullName>
    </submittedName>
</protein>
<sequence>MRPLQPAGLGALGRWVPRCLAIKIGKRLFLRAIPLPRRRRRRRRVAAALSRLPSRRWCCFSPRALSLRHSRRGRNAGDSSGRSPSSAQPLPLLHRPVFLHPPAVLDWTDINAVTQIPTFVAPLPAR</sequence>
<reference evidence="2" key="1">
    <citation type="submission" date="2020-05" db="EMBL/GenBank/DDBJ databases">
        <title>WGS assembly of Panicum virgatum.</title>
        <authorList>
            <person name="Lovell J.T."/>
            <person name="Jenkins J."/>
            <person name="Shu S."/>
            <person name="Juenger T.E."/>
            <person name="Schmutz J."/>
        </authorList>
    </citation>
    <scope>NUCLEOTIDE SEQUENCE</scope>
    <source>
        <strain evidence="2">AP13</strain>
    </source>
</reference>
<organism evidence="2 3">
    <name type="scientific">Panicum virgatum</name>
    <name type="common">Blackwell switchgrass</name>
    <dbReference type="NCBI Taxonomy" id="38727"/>
    <lineage>
        <taxon>Eukaryota</taxon>
        <taxon>Viridiplantae</taxon>
        <taxon>Streptophyta</taxon>
        <taxon>Embryophyta</taxon>
        <taxon>Tracheophyta</taxon>
        <taxon>Spermatophyta</taxon>
        <taxon>Magnoliopsida</taxon>
        <taxon>Liliopsida</taxon>
        <taxon>Poales</taxon>
        <taxon>Poaceae</taxon>
        <taxon>PACMAD clade</taxon>
        <taxon>Panicoideae</taxon>
        <taxon>Panicodae</taxon>
        <taxon>Paniceae</taxon>
        <taxon>Panicinae</taxon>
        <taxon>Panicum</taxon>
        <taxon>Panicum sect. Hiantes</taxon>
    </lineage>
</organism>
<dbReference type="Proteomes" id="UP000823388">
    <property type="component" value="Chromosome 5K"/>
</dbReference>
<keyword evidence="3" id="KW-1185">Reference proteome</keyword>
<name>A0A8T0SBS3_PANVG</name>
<evidence type="ECO:0000313" key="3">
    <source>
        <dbReference type="Proteomes" id="UP000823388"/>
    </source>
</evidence>
<comment type="caution">
    <text evidence="2">The sequence shown here is derived from an EMBL/GenBank/DDBJ whole genome shotgun (WGS) entry which is preliminary data.</text>
</comment>
<evidence type="ECO:0000256" key="1">
    <source>
        <dbReference type="SAM" id="MobiDB-lite"/>
    </source>
</evidence>
<dbReference type="AlphaFoldDB" id="A0A8T0SBS3"/>
<feature type="compositionally biased region" description="Polar residues" evidence="1">
    <location>
        <begin position="77"/>
        <end position="88"/>
    </location>
</feature>
<feature type="region of interest" description="Disordered" evidence="1">
    <location>
        <begin position="69"/>
        <end position="90"/>
    </location>
</feature>
<evidence type="ECO:0000313" key="2">
    <source>
        <dbReference type="EMBL" id="KAG2595677.1"/>
    </source>
</evidence>